<dbReference type="GO" id="GO:0005524">
    <property type="term" value="F:ATP binding"/>
    <property type="evidence" value="ECO:0007669"/>
    <property type="project" value="UniProtKB-KW"/>
</dbReference>
<dbReference type="PANTHER" id="PTHR42734">
    <property type="entry name" value="METAL TRANSPORT SYSTEM ATP-BINDING PROTEIN TM_0124-RELATED"/>
    <property type="match status" value="1"/>
</dbReference>
<evidence type="ECO:0000256" key="1">
    <source>
        <dbReference type="ARBA" id="ARBA00022448"/>
    </source>
</evidence>
<gene>
    <name evidence="5" type="ORF">ENX16_00395</name>
</gene>
<dbReference type="SUPFAM" id="SSF52540">
    <property type="entry name" value="P-loop containing nucleoside triphosphate hydrolases"/>
    <property type="match status" value="1"/>
</dbReference>
<dbReference type="InterPro" id="IPR050153">
    <property type="entry name" value="Metal_Ion_Import_ABC"/>
</dbReference>
<dbReference type="CDD" id="cd03235">
    <property type="entry name" value="ABC_Metallic_Cations"/>
    <property type="match status" value="1"/>
</dbReference>
<dbReference type="AlphaFoldDB" id="A0A7V3PSD3"/>
<sequence>MDGQLSAPRGSYQVIPAVEIKNVTVSYYEHIALHNVSLTIAPGEFVGIIGPNGAGKTTLLTTINGLGRIHSGTVRLFGETVNRRNIRRIRTQIGYVPQQLTVDPRVPFDLQEAVLLGVYGKIGLGRSITAQHRQKAQELMAYFRIDQLKHRPVGQISGGEMQKVALARALLQEPKILLLDEPTVNLDRRSITEIIRLIEEIYRRFNLTVVMVTHQIDYLPGVCNRVVLVKEAKIIWDGEKEAGVKPERLDELFSG</sequence>
<dbReference type="SMART" id="SM00382">
    <property type="entry name" value="AAA"/>
    <property type="match status" value="1"/>
</dbReference>
<keyword evidence="2" id="KW-0547">Nucleotide-binding</keyword>
<accession>A0A7V3PSD3</accession>
<dbReference type="InterPro" id="IPR003439">
    <property type="entry name" value="ABC_transporter-like_ATP-bd"/>
</dbReference>
<dbReference type="GO" id="GO:0016887">
    <property type="term" value="F:ATP hydrolysis activity"/>
    <property type="evidence" value="ECO:0007669"/>
    <property type="project" value="InterPro"/>
</dbReference>
<keyword evidence="1" id="KW-0813">Transport</keyword>
<dbReference type="PROSITE" id="PS50893">
    <property type="entry name" value="ABC_TRANSPORTER_2"/>
    <property type="match status" value="1"/>
</dbReference>
<name>A0A7V3PSD3_UNCW3</name>
<proteinExistence type="predicted"/>
<organism evidence="5">
    <name type="scientific">candidate division WOR-3 bacterium</name>
    <dbReference type="NCBI Taxonomy" id="2052148"/>
    <lineage>
        <taxon>Bacteria</taxon>
        <taxon>Bacteria division WOR-3</taxon>
    </lineage>
</organism>
<dbReference type="InterPro" id="IPR017871">
    <property type="entry name" value="ABC_transporter-like_CS"/>
</dbReference>
<evidence type="ECO:0000259" key="4">
    <source>
        <dbReference type="PROSITE" id="PS50893"/>
    </source>
</evidence>
<evidence type="ECO:0000256" key="2">
    <source>
        <dbReference type="ARBA" id="ARBA00022741"/>
    </source>
</evidence>
<dbReference type="Pfam" id="PF00005">
    <property type="entry name" value="ABC_tran"/>
    <property type="match status" value="1"/>
</dbReference>
<dbReference type="EMBL" id="DTMZ01000004">
    <property type="protein sequence ID" value="HGD12535.1"/>
    <property type="molecule type" value="Genomic_DNA"/>
</dbReference>
<dbReference type="InterPro" id="IPR027417">
    <property type="entry name" value="P-loop_NTPase"/>
</dbReference>
<dbReference type="PROSITE" id="PS00211">
    <property type="entry name" value="ABC_TRANSPORTER_1"/>
    <property type="match status" value="1"/>
</dbReference>
<reference evidence="5" key="1">
    <citation type="journal article" date="2020" name="mSystems">
        <title>Genome- and Community-Level Interaction Insights into Carbon Utilization and Element Cycling Functions of Hydrothermarchaeota in Hydrothermal Sediment.</title>
        <authorList>
            <person name="Zhou Z."/>
            <person name="Liu Y."/>
            <person name="Xu W."/>
            <person name="Pan J."/>
            <person name="Luo Z.H."/>
            <person name="Li M."/>
        </authorList>
    </citation>
    <scope>NUCLEOTIDE SEQUENCE [LARGE SCALE GENOMIC DNA]</scope>
    <source>
        <strain evidence="5">SpSt-914</strain>
    </source>
</reference>
<dbReference type="InterPro" id="IPR003593">
    <property type="entry name" value="AAA+_ATPase"/>
</dbReference>
<protein>
    <submittedName>
        <fullName evidence="5">ABC transporter ATP-binding protein</fullName>
    </submittedName>
</protein>
<dbReference type="Gene3D" id="3.40.50.300">
    <property type="entry name" value="P-loop containing nucleotide triphosphate hydrolases"/>
    <property type="match status" value="1"/>
</dbReference>
<evidence type="ECO:0000256" key="3">
    <source>
        <dbReference type="ARBA" id="ARBA00022840"/>
    </source>
</evidence>
<feature type="domain" description="ABC transporter" evidence="4">
    <location>
        <begin position="18"/>
        <end position="252"/>
    </location>
</feature>
<dbReference type="FunFam" id="3.40.50.300:FF:000134">
    <property type="entry name" value="Iron-enterobactin ABC transporter ATP-binding protein"/>
    <property type="match status" value="1"/>
</dbReference>
<keyword evidence="3 5" id="KW-0067">ATP-binding</keyword>
<comment type="caution">
    <text evidence="5">The sequence shown here is derived from an EMBL/GenBank/DDBJ whole genome shotgun (WGS) entry which is preliminary data.</text>
</comment>
<evidence type="ECO:0000313" key="5">
    <source>
        <dbReference type="EMBL" id="HGD12535.1"/>
    </source>
</evidence>